<sequence>MKTAIITDSTAFLSEELKNNPNLFIVPIPVIVDGKIYNEGIDIELGAYYELLNNSKEFPTTSQPSIGEVLEMFSDIAKQGYEQAICIHLSSGISGFINNLTAMAPGIEELKVYPFDSKITSMPMGYMVETALKMAEADESAEAILAKLDKMREDVEAYLVVDDLNILVRGGRLKNGAALIGSLLKIKPILKFEDGSIVLSEKIRSTKKALSRAEDIMVKRQKKSKNELKFFIIHANSLAIAELEKKEMEEMIPGIDIEIGQIGPVIGTHIGENAIVFACCGK</sequence>
<dbReference type="Proteomes" id="UP000500890">
    <property type="component" value="Chromosome"/>
</dbReference>
<dbReference type="InterPro" id="IPR003797">
    <property type="entry name" value="DegV"/>
</dbReference>
<gene>
    <name evidence="3" type="ORF">G7081_05470</name>
</gene>
<dbReference type="NCBIfam" id="TIGR00762">
    <property type="entry name" value="DegV"/>
    <property type="match status" value="1"/>
</dbReference>
<dbReference type="EMBL" id="CP049886">
    <property type="protein sequence ID" value="QIL46561.1"/>
    <property type="molecule type" value="Genomic_DNA"/>
</dbReference>
<evidence type="ECO:0000313" key="4">
    <source>
        <dbReference type="Proteomes" id="UP000500890"/>
    </source>
</evidence>
<protein>
    <submittedName>
        <fullName evidence="3">DegV family protein</fullName>
    </submittedName>
</protein>
<dbReference type="GO" id="GO:0008289">
    <property type="term" value="F:lipid binding"/>
    <property type="evidence" value="ECO:0007669"/>
    <property type="project" value="UniProtKB-KW"/>
</dbReference>
<proteinExistence type="predicted"/>
<keyword evidence="4" id="KW-1185">Reference proteome</keyword>
<dbReference type="PANTHER" id="PTHR33434:SF2">
    <property type="entry name" value="FATTY ACID-BINDING PROTEIN TM_1468"/>
    <property type="match status" value="1"/>
</dbReference>
<name>A0A6G8ANA4_9ENTE</name>
<dbReference type="Gene3D" id="3.40.50.10170">
    <property type="match status" value="1"/>
</dbReference>
<dbReference type="KEGG" id="vah:G7081_05470"/>
<dbReference type="InterPro" id="IPR050270">
    <property type="entry name" value="DegV_domain_contain"/>
</dbReference>
<dbReference type="SUPFAM" id="SSF82549">
    <property type="entry name" value="DAK1/DegV-like"/>
    <property type="match status" value="1"/>
</dbReference>
<reference evidence="3 4" key="1">
    <citation type="submission" date="2020-03" db="EMBL/GenBank/DDBJ databases">
        <title>Vagococcus sp. nov., isolated from beetles.</title>
        <authorList>
            <person name="Hyun D.-W."/>
            <person name="Bae J.-W."/>
        </authorList>
    </citation>
    <scope>NUCLEOTIDE SEQUENCE [LARGE SCALE GENOMIC DNA]</scope>
    <source>
        <strain evidence="3 4">HDW17A</strain>
    </source>
</reference>
<comment type="function">
    <text evidence="1">May bind long-chain fatty acids, such as palmitate, and may play a role in lipid transport or fatty acid metabolism.</text>
</comment>
<evidence type="ECO:0000256" key="1">
    <source>
        <dbReference type="ARBA" id="ARBA00003238"/>
    </source>
</evidence>
<evidence type="ECO:0000256" key="2">
    <source>
        <dbReference type="ARBA" id="ARBA00023121"/>
    </source>
</evidence>
<dbReference type="Pfam" id="PF02645">
    <property type="entry name" value="DegV"/>
    <property type="match status" value="1"/>
</dbReference>
<organism evidence="3 4">
    <name type="scientific">Vagococcus coleopterorum</name>
    <dbReference type="NCBI Taxonomy" id="2714946"/>
    <lineage>
        <taxon>Bacteria</taxon>
        <taxon>Bacillati</taxon>
        <taxon>Bacillota</taxon>
        <taxon>Bacilli</taxon>
        <taxon>Lactobacillales</taxon>
        <taxon>Enterococcaceae</taxon>
        <taxon>Vagococcus</taxon>
    </lineage>
</organism>
<dbReference type="RefSeq" id="WP_166007949.1">
    <property type="nucleotide sequence ID" value="NZ_CP049886.1"/>
</dbReference>
<accession>A0A6G8ANA4</accession>
<dbReference type="PANTHER" id="PTHR33434">
    <property type="entry name" value="DEGV DOMAIN-CONTAINING PROTEIN DR_1986-RELATED"/>
    <property type="match status" value="1"/>
</dbReference>
<dbReference type="AlphaFoldDB" id="A0A6G8ANA4"/>
<keyword evidence="2" id="KW-0446">Lipid-binding</keyword>
<evidence type="ECO:0000313" key="3">
    <source>
        <dbReference type="EMBL" id="QIL46561.1"/>
    </source>
</evidence>
<dbReference type="Gene3D" id="3.30.1180.10">
    <property type="match status" value="1"/>
</dbReference>
<dbReference type="PROSITE" id="PS51482">
    <property type="entry name" value="DEGV"/>
    <property type="match status" value="1"/>
</dbReference>
<dbReference type="InterPro" id="IPR043168">
    <property type="entry name" value="DegV_C"/>
</dbReference>